<protein>
    <recommendedName>
        <fullName evidence="10 12">Bacterioferritin</fullName>
        <ecNumber evidence="10">1.16.3.1</ecNumber>
    </recommendedName>
</protein>
<feature type="binding site" evidence="11">
    <location>
        <position position="54"/>
    </location>
    <ligand>
        <name>Fe cation</name>
        <dbReference type="ChEBI" id="CHEBI:24875"/>
        <label>1</label>
    </ligand>
</feature>
<feature type="binding site" evidence="11">
    <location>
        <position position="93"/>
    </location>
    <ligand>
        <name>Fe cation</name>
        <dbReference type="ChEBI" id="CHEBI:24875"/>
        <label>2</label>
    </ligand>
</feature>
<comment type="function">
    <text evidence="10">Iron-storage protein, whose ferroxidase center binds Fe(2+), oxidizes it using dioxygen to Fe(3+), and participates in the subsequent Fe(3+) oxide mineral core formation within the central cavity of the BFR protein shell.</text>
</comment>
<dbReference type="Gene3D" id="1.20.1260.10">
    <property type="match status" value="1"/>
</dbReference>
<dbReference type="GO" id="GO:0006879">
    <property type="term" value="P:intracellular iron ion homeostasis"/>
    <property type="evidence" value="ECO:0007669"/>
    <property type="project" value="UniProtKB-KW"/>
</dbReference>
<feature type="binding site" evidence="11">
    <location>
        <position position="18"/>
    </location>
    <ligand>
        <name>Fe cation</name>
        <dbReference type="ChEBI" id="CHEBI:24875"/>
        <label>1</label>
    </ligand>
</feature>
<keyword evidence="4" id="KW-0410">Iron transport</keyword>
<evidence type="ECO:0000256" key="5">
    <source>
        <dbReference type="ARBA" id="ARBA00022723"/>
    </source>
</evidence>
<dbReference type="PANTHER" id="PTHR30295:SF9">
    <property type="entry name" value="BACTERIOFERRITIN"/>
    <property type="match status" value="1"/>
</dbReference>
<evidence type="ECO:0000259" key="13">
    <source>
        <dbReference type="PROSITE" id="PS50905"/>
    </source>
</evidence>
<dbReference type="InterPro" id="IPR009040">
    <property type="entry name" value="Ferritin-like_diiron"/>
</dbReference>
<comment type="catalytic activity">
    <reaction evidence="9">
        <text>Fe(2+)(in) = Fe(2+)(out)</text>
        <dbReference type="Rhea" id="RHEA:28486"/>
        <dbReference type="ChEBI" id="CHEBI:29033"/>
    </reaction>
</comment>
<dbReference type="GO" id="GO:0005829">
    <property type="term" value="C:cytosol"/>
    <property type="evidence" value="ECO:0007669"/>
    <property type="project" value="TreeGrafter"/>
</dbReference>
<evidence type="ECO:0000256" key="2">
    <source>
        <dbReference type="ARBA" id="ARBA00022434"/>
    </source>
</evidence>
<evidence type="ECO:0000256" key="4">
    <source>
        <dbReference type="ARBA" id="ARBA00022496"/>
    </source>
</evidence>
<dbReference type="PROSITE" id="PS50905">
    <property type="entry name" value="FERRITIN_LIKE"/>
    <property type="match status" value="1"/>
</dbReference>
<dbReference type="InterPro" id="IPR008331">
    <property type="entry name" value="Ferritin_DPS_dom"/>
</dbReference>
<feature type="binding site" evidence="11">
    <location>
        <position position="127"/>
    </location>
    <ligand>
        <name>Fe cation</name>
        <dbReference type="ChEBI" id="CHEBI:24875"/>
        <label>1</label>
    </ligand>
</feature>
<dbReference type="CDD" id="cd00907">
    <property type="entry name" value="Bacterioferritin"/>
    <property type="match status" value="1"/>
</dbReference>
<dbReference type="InterPro" id="IPR009078">
    <property type="entry name" value="Ferritin-like_SF"/>
</dbReference>
<dbReference type="PIRSF" id="PIRSF002560">
    <property type="entry name" value="Bacterioferritin"/>
    <property type="match status" value="1"/>
</dbReference>
<evidence type="ECO:0000313" key="15">
    <source>
        <dbReference type="Proteomes" id="UP000245020"/>
    </source>
</evidence>
<dbReference type="PROSITE" id="PS00549">
    <property type="entry name" value="BACTERIOFERRITIN"/>
    <property type="match status" value="1"/>
</dbReference>
<evidence type="ECO:0000256" key="8">
    <source>
        <dbReference type="ARBA" id="ARBA00023065"/>
    </source>
</evidence>
<dbReference type="GO" id="GO:0020037">
    <property type="term" value="F:heme binding"/>
    <property type="evidence" value="ECO:0007669"/>
    <property type="project" value="TreeGrafter"/>
</dbReference>
<evidence type="ECO:0000256" key="1">
    <source>
        <dbReference type="ARBA" id="ARBA00008093"/>
    </source>
</evidence>
<dbReference type="RefSeq" id="WP_109189630.1">
    <property type="nucleotide sequence ID" value="NZ_BMYA01000002.1"/>
</dbReference>
<feature type="binding site" evidence="11">
    <location>
        <position position="46"/>
    </location>
    <ligand>
        <name>Fe cation</name>
        <dbReference type="ChEBI" id="CHEBI:24875"/>
        <label>3</label>
    </ligand>
</feature>
<dbReference type="GO" id="GO:0008199">
    <property type="term" value="F:ferric iron binding"/>
    <property type="evidence" value="ECO:0007669"/>
    <property type="project" value="InterPro"/>
</dbReference>
<dbReference type="FunFam" id="1.20.1260.10:FF:000005">
    <property type="entry name" value="Bacterioferritin"/>
    <property type="match status" value="1"/>
</dbReference>
<keyword evidence="7 10" id="KW-0408">Iron</keyword>
<keyword evidence="12" id="KW-0349">Heme</keyword>
<feature type="binding site" evidence="11">
    <location>
        <position position="50"/>
    </location>
    <ligand>
        <name>Fe cation</name>
        <dbReference type="ChEBI" id="CHEBI:24875"/>
        <label>3</label>
    </ligand>
</feature>
<gene>
    <name evidence="14" type="primary">bfr</name>
    <name evidence="14" type="ORF">DC083_07735</name>
</gene>
<proteinExistence type="inferred from homology"/>
<feature type="binding site" evidence="11">
    <location>
        <position position="127"/>
    </location>
    <ligand>
        <name>Fe cation</name>
        <dbReference type="ChEBI" id="CHEBI:24875"/>
        <label>2</label>
    </ligand>
</feature>
<feature type="binding site" evidence="11">
    <location>
        <position position="51"/>
    </location>
    <ligand>
        <name>Fe cation</name>
        <dbReference type="ChEBI" id="CHEBI:24875"/>
        <label>1</label>
    </ligand>
</feature>
<feature type="binding site" evidence="11">
    <location>
        <position position="130"/>
    </location>
    <ligand>
        <name>Fe cation</name>
        <dbReference type="ChEBI" id="CHEBI:24875"/>
        <label>2</label>
    </ligand>
</feature>
<dbReference type="GO" id="GO:0006826">
    <property type="term" value="P:iron ion transport"/>
    <property type="evidence" value="ECO:0007669"/>
    <property type="project" value="UniProtKB-KW"/>
</dbReference>
<evidence type="ECO:0000256" key="7">
    <source>
        <dbReference type="ARBA" id="ARBA00023004"/>
    </source>
</evidence>
<keyword evidence="8" id="KW-0406">Ion transport</keyword>
<comment type="caution">
    <text evidence="14">The sequence shown here is derived from an EMBL/GenBank/DDBJ whole genome shotgun (WGS) entry which is preliminary data.</text>
</comment>
<sequence length="156" mass="18210">MKGNKEVIDYLNVLLAGELAARDQYFIHSSMYEEWGYMKLYERIAHEMEDETEHAKLIIARILLLEGTPKMVPDQIHIGATVPEMLQSDLNLEYSVREALKKGIALCEEKQDYVTRDMLVVQLQDTEEDHAHWLEKQLRLIDTISLPLYLQHQLAE</sequence>
<name>A0A2U2AE94_9GAMM</name>
<evidence type="ECO:0000256" key="11">
    <source>
        <dbReference type="PIRSR" id="PIRSR002560-1"/>
    </source>
</evidence>
<dbReference type="NCBIfam" id="TIGR00754">
    <property type="entry name" value="bfr"/>
    <property type="match status" value="1"/>
</dbReference>
<keyword evidence="5 10" id="KW-0479">Metal-binding</keyword>
<organism evidence="14 15">
    <name type="scientific">Ignatzschineria ureiclastica</name>
    <dbReference type="NCBI Taxonomy" id="472582"/>
    <lineage>
        <taxon>Bacteria</taxon>
        <taxon>Pseudomonadati</taxon>
        <taxon>Pseudomonadota</taxon>
        <taxon>Gammaproteobacteria</taxon>
        <taxon>Cardiobacteriales</taxon>
        <taxon>Ignatzschineriaceae</taxon>
        <taxon>Ignatzschineria</taxon>
    </lineage>
</organism>
<keyword evidence="3" id="KW-0813">Transport</keyword>
<dbReference type="PANTHER" id="PTHR30295">
    <property type="entry name" value="BACTERIOFERRITIN"/>
    <property type="match status" value="1"/>
</dbReference>
<feature type="binding site" evidence="11">
    <location>
        <position position="51"/>
    </location>
    <ligand>
        <name>Fe cation</name>
        <dbReference type="ChEBI" id="CHEBI:24875"/>
        <label>2</label>
    </ligand>
</feature>
<evidence type="ECO:0000256" key="6">
    <source>
        <dbReference type="ARBA" id="ARBA00023002"/>
    </source>
</evidence>
<reference evidence="15" key="1">
    <citation type="submission" date="2018-05" db="EMBL/GenBank/DDBJ databases">
        <title>Ignatzschineria dubaiensis sp. nov., isolated from necrotic foot tissues of dromedaries (Camelus dromedarius) and associated maggots in Dubai, United Arab Emirates.</title>
        <authorList>
            <person name="Tsang C.C."/>
            <person name="Tang J.Y.M."/>
            <person name="Fong J.Y.H."/>
            <person name="Kinne J."/>
            <person name="Lee H.H."/>
            <person name="Joseph M."/>
            <person name="Jose S."/>
            <person name="Schuster R.K."/>
            <person name="Tang Y."/>
            <person name="Sivakumar S."/>
            <person name="Chen J.H.K."/>
            <person name="Teng J.L.L."/>
            <person name="Lau S.K.P."/>
            <person name="Wernery U."/>
            <person name="Woo P.C.Y."/>
        </authorList>
    </citation>
    <scope>NUCLEOTIDE SEQUENCE [LARGE SCALE GENOMIC DNA]</scope>
    <source>
        <strain evidence="15">KCTC 22644</strain>
    </source>
</reference>
<keyword evidence="6" id="KW-0560">Oxidoreductase</keyword>
<dbReference type="PRINTS" id="PR00601">
    <property type="entry name" value="BACFERRITIN"/>
</dbReference>
<dbReference type="EC" id="1.16.3.1" evidence="10"/>
<dbReference type="GO" id="GO:0004322">
    <property type="term" value="F:ferroxidase activity"/>
    <property type="evidence" value="ECO:0007669"/>
    <property type="project" value="UniProtKB-EC"/>
</dbReference>
<comment type="similarity">
    <text evidence="1 10 12">Belongs to the bacterioferritin family.</text>
</comment>
<feature type="domain" description="Ferritin-like diiron" evidence="13">
    <location>
        <begin position="1"/>
        <end position="145"/>
    </location>
</feature>
<dbReference type="Proteomes" id="UP000245020">
    <property type="component" value="Unassembled WGS sequence"/>
</dbReference>
<dbReference type="SUPFAM" id="SSF47240">
    <property type="entry name" value="Ferritin-like"/>
    <property type="match status" value="1"/>
</dbReference>
<dbReference type="InterPro" id="IPR002024">
    <property type="entry name" value="Bacterioferritin"/>
</dbReference>
<dbReference type="EMBL" id="QEWQ01000004">
    <property type="protein sequence ID" value="PWD80981.1"/>
    <property type="molecule type" value="Genomic_DNA"/>
</dbReference>
<evidence type="ECO:0000256" key="9">
    <source>
        <dbReference type="ARBA" id="ARBA00036243"/>
    </source>
</evidence>
<keyword evidence="2 10" id="KW-0409">Iron storage</keyword>
<comment type="catalytic activity">
    <reaction evidence="10">
        <text>4 Fe(2+) + O2 + 4 H(+) = 4 Fe(3+) + 2 H2O</text>
        <dbReference type="Rhea" id="RHEA:11148"/>
        <dbReference type="ChEBI" id="CHEBI:15377"/>
        <dbReference type="ChEBI" id="CHEBI:15378"/>
        <dbReference type="ChEBI" id="CHEBI:15379"/>
        <dbReference type="ChEBI" id="CHEBI:29033"/>
        <dbReference type="ChEBI" id="CHEBI:29034"/>
        <dbReference type="EC" id="1.16.3.1"/>
    </reaction>
</comment>
<evidence type="ECO:0000256" key="3">
    <source>
        <dbReference type="ARBA" id="ARBA00022448"/>
    </source>
</evidence>
<keyword evidence="15" id="KW-1185">Reference proteome</keyword>
<dbReference type="GO" id="GO:0140315">
    <property type="term" value="F:iron ion sequestering activity"/>
    <property type="evidence" value="ECO:0007669"/>
    <property type="project" value="UniProtKB-ARBA"/>
</dbReference>
<accession>A0A2U2AE94</accession>
<dbReference type="InterPro" id="IPR012347">
    <property type="entry name" value="Ferritin-like"/>
</dbReference>
<evidence type="ECO:0000313" key="14">
    <source>
        <dbReference type="EMBL" id="PWD80981.1"/>
    </source>
</evidence>
<evidence type="ECO:0000256" key="10">
    <source>
        <dbReference type="PIRNR" id="PIRNR002560"/>
    </source>
</evidence>
<dbReference type="OrthoDB" id="9800505at2"/>
<dbReference type="Pfam" id="PF00210">
    <property type="entry name" value="Ferritin"/>
    <property type="match status" value="1"/>
</dbReference>
<dbReference type="AlphaFoldDB" id="A0A2U2AE94"/>
<evidence type="ECO:0000256" key="12">
    <source>
        <dbReference type="RuleBase" id="RU000623"/>
    </source>
</evidence>